<name>A0A3B0CFG8_9FLAO</name>
<evidence type="ECO:0000313" key="3">
    <source>
        <dbReference type="Proteomes" id="UP000276603"/>
    </source>
</evidence>
<reference evidence="2 3" key="1">
    <citation type="submission" date="2018-10" db="EMBL/GenBank/DDBJ databases">
        <title>Ulvibacterium marinum gen. nov., sp. nov., a novel marine bacterium of the family Flavobacteriaceae, isolated from a culture of the green alga Ulva prolifera.</title>
        <authorList>
            <person name="Zhang Z."/>
        </authorList>
    </citation>
    <scope>NUCLEOTIDE SEQUENCE [LARGE SCALE GENOMIC DNA]</scope>
    <source>
        <strain evidence="2 3">CCMM003</strain>
    </source>
</reference>
<gene>
    <name evidence="2" type="ORF">D7Z94_10755</name>
</gene>
<proteinExistence type="predicted"/>
<dbReference type="AlphaFoldDB" id="A0A3B0CFG8"/>
<dbReference type="OrthoDB" id="1495241at2"/>
<dbReference type="PROSITE" id="PS50164">
    <property type="entry name" value="GIY_YIG"/>
    <property type="match status" value="1"/>
</dbReference>
<dbReference type="RefSeq" id="WP_120712019.1">
    <property type="nucleotide sequence ID" value="NZ_CANMKH010000005.1"/>
</dbReference>
<evidence type="ECO:0000313" key="2">
    <source>
        <dbReference type="EMBL" id="RKN81866.1"/>
    </source>
</evidence>
<organism evidence="2 3">
    <name type="scientific">Ulvibacterium marinum</name>
    <dbReference type="NCBI Taxonomy" id="2419782"/>
    <lineage>
        <taxon>Bacteria</taxon>
        <taxon>Pseudomonadati</taxon>
        <taxon>Bacteroidota</taxon>
        <taxon>Flavobacteriia</taxon>
        <taxon>Flavobacteriales</taxon>
        <taxon>Flavobacteriaceae</taxon>
        <taxon>Ulvibacterium</taxon>
    </lineage>
</organism>
<comment type="caution">
    <text evidence="2">The sequence shown here is derived from an EMBL/GenBank/DDBJ whole genome shotgun (WGS) entry which is preliminary data.</text>
</comment>
<protein>
    <submittedName>
        <fullName evidence="2">GIY-YIG nuclease family protein</fullName>
    </submittedName>
</protein>
<dbReference type="SUPFAM" id="SSF82771">
    <property type="entry name" value="GIY-YIG endonuclease"/>
    <property type="match status" value="1"/>
</dbReference>
<evidence type="ECO:0000259" key="1">
    <source>
        <dbReference type="PROSITE" id="PS50164"/>
    </source>
</evidence>
<dbReference type="Pfam" id="PF01541">
    <property type="entry name" value="GIY-YIG"/>
    <property type="match status" value="1"/>
</dbReference>
<dbReference type="Gene3D" id="3.40.1440.10">
    <property type="entry name" value="GIY-YIG endonuclease"/>
    <property type="match status" value="1"/>
</dbReference>
<sequence length="89" mass="10976">MYFVYALWSERYDKIYVGLSNDPDRRLREHNAGKSGFTKRYVPWQRFYLERAENVTEARKKEKYYKSGWGRKRLKSILEEWQSGRMRQS</sequence>
<dbReference type="InterPro" id="IPR035901">
    <property type="entry name" value="GIY-YIG_endonuc_sf"/>
</dbReference>
<dbReference type="EMBL" id="RBCJ01000002">
    <property type="protein sequence ID" value="RKN81866.1"/>
    <property type="molecule type" value="Genomic_DNA"/>
</dbReference>
<dbReference type="CDD" id="cd10449">
    <property type="entry name" value="GIY-YIG_SLX1_like"/>
    <property type="match status" value="1"/>
</dbReference>
<keyword evidence="3" id="KW-1185">Reference proteome</keyword>
<feature type="domain" description="GIY-YIG" evidence="1">
    <location>
        <begin position="1"/>
        <end position="77"/>
    </location>
</feature>
<dbReference type="Proteomes" id="UP000276603">
    <property type="component" value="Unassembled WGS sequence"/>
</dbReference>
<accession>A0A3B0CFG8</accession>
<dbReference type="InterPro" id="IPR000305">
    <property type="entry name" value="GIY-YIG_endonuc"/>
</dbReference>